<dbReference type="EMBL" id="BAAAUT010000029">
    <property type="protein sequence ID" value="GAA3143467.1"/>
    <property type="molecule type" value="Genomic_DNA"/>
</dbReference>
<keyword evidence="3" id="KW-1185">Reference proteome</keyword>
<proteinExistence type="predicted"/>
<sequence>MNRGTSAHTTLQPVLEEGGFGEECQAGPYCWDMGEQYVYLTELAVPLPADFREGVFDRTHRLWKTPVENLWKPAPDSPAVPAHSRAGRGAS</sequence>
<organism evidence="2 3">
    <name type="scientific">Planomonospora alba</name>
    <dbReference type="NCBI Taxonomy" id="161354"/>
    <lineage>
        <taxon>Bacteria</taxon>
        <taxon>Bacillati</taxon>
        <taxon>Actinomycetota</taxon>
        <taxon>Actinomycetes</taxon>
        <taxon>Streptosporangiales</taxon>
        <taxon>Streptosporangiaceae</taxon>
        <taxon>Planomonospora</taxon>
    </lineage>
</organism>
<comment type="caution">
    <text evidence="2">The sequence shown here is derived from an EMBL/GenBank/DDBJ whole genome shotgun (WGS) entry which is preliminary data.</text>
</comment>
<evidence type="ECO:0000313" key="3">
    <source>
        <dbReference type="Proteomes" id="UP001500320"/>
    </source>
</evidence>
<reference evidence="3" key="1">
    <citation type="journal article" date="2019" name="Int. J. Syst. Evol. Microbiol.">
        <title>The Global Catalogue of Microorganisms (GCM) 10K type strain sequencing project: providing services to taxonomists for standard genome sequencing and annotation.</title>
        <authorList>
            <consortium name="The Broad Institute Genomics Platform"/>
            <consortium name="The Broad Institute Genome Sequencing Center for Infectious Disease"/>
            <person name="Wu L."/>
            <person name="Ma J."/>
        </authorList>
    </citation>
    <scope>NUCLEOTIDE SEQUENCE [LARGE SCALE GENOMIC DNA]</scope>
    <source>
        <strain evidence="3">JCM 9373</strain>
    </source>
</reference>
<evidence type="ECO:0000256" key="1">
    <source>
        <dbReference type="SAM" id="MobiDB-lite"/>
    </source>
</evidence>
<feature type="region of interest" description="Disordered" evidence="1">
    <location>
        <begin position="72"/>
        <end position="91"/>
    </location>
</feature>
<protein>
    <submittedName>
        <fullName evidence="2">Uncharacterized protein</fullName>
    </submittedName>
</protein>
<dbReference type="Proteomes" id="UP001500320">
    <property type="component" value="Unassembled WGS sequence"/>
</dbReference>
<gene>
    <name evidence="2" type="ORF">GCM10010466_38080</name>
</gene>
<accession>A0ABP6NC96</accession>
<evidence type="ECO:0000313" key="2">
    <source>
        <dbReference type="EMBL" id="GAA3143467.1"/>
    </source>
</evidence>
<name>A0ABP6NC96_9ACTN</name>